<keyword evidence="5" id="KW-1185">Reference proteome</keyword>
<evidence type="ECO:0000313" key="5">
    <source>
        <dbReference type="Proteomes" id="UP001055712"/>
    </source>
</evidence>
<dbReference type="InterPro" id="IPR058240">
    <property type="entry name" value="rSAM_sf"/>
</dbReference>
<dbReference type="Proteomes" id="UP001055712">
    <property type="component" value="Unassembled WGS sequence"/>
</dbReference>
<evidence type="ECO:0000259" key="3">
    <source>
        <dbReference type="PROSITE" id="PS51449"/>
    </source>
</evidence>
<dbReference type="PROSITE" id="PS51449">
    <property type="entry name" value="MTTASE_N"/>
    <property type="match status" value="1"/>
</dbReference>
<feature type="domain" description="MTTase N-terminal" evidence="3">
    <location>
        <begin position="40"/>
        <end position="156"/>
    </location>
</feature>
<proteinExistence type="predicted"/>
<feature type="region of interest" description="Disordered" evidence="2">
    <location>
        <begin position="1"/>
        <end position="32"/>
    </location>
</feature>
<dbReference type="PROSITE" id="PS01278">
    <property type="entry name" value="MTTASE_RADICAL"/>
    <property type="match status" value="1"/>
</dbReference>
<comment type="cofactor">
    <cofactor evidence="1">
        <name>[4Fe-4S] cluster</name>
        <dbReference type="ChEBI" id="CHEBI:49883"/>
    </cofactor>
</comment>
<dbReference type="InterPro" id="IPR005840">
    <property type="entry name" value="Ribosomal_uS12_MeSTrfase_RimO"/>
</dbReference>
<dbReference type="InterPro" id="IPR013848">
    <property type="entry name" value="Methylthiotransferase_N"/>
</dbReference>
<comment type="caution">
    <text evidence="4">The sequence shown here is derived from an EMBL/GenBank/DDBJ whole genome shotgun (WGS) entry which is preliminary data.</text>
</comment>
<evidence type="ECO:0000313" key="4">
    <source>
        <dbReference type="EMBL" id="KAI3429614.1"/>
    </source>
</evidence>
<name>A0A9D4TMK4_CHLVU</name>
<reference evidence="4" key="2">
    <citation type="submission" date="2020-11" db="EMBL/GenBank/DDBJ databases">
        <authorList>
            <person name="Cecchin M."/>
            <person name="Marcolungo L."/>
            <person name="Rossato M."/>
            <person name="Girolomoni L."/>
            <person name="Cosentino E."/>
            <person name="Cuine S."/>
            <person name="Li-Beisson Y."/>
            <person name="Delledonne M."/>
            <person name="Ballottari M."/>
        </authorList>
    </citation>
    <scope>NUCLEOTIDE SEQUENCE</scope>
    <source>
        <strain evidence="4">211/11P</strain>
        <tissue evidence="4">Whole cell</tissue>
    </source>
</reference>
<gene>
    <name evidence="4" type="ORF">D9Q98_005700</name>
</gene>
<dbReference type="Pfam" id="PF00919">
    <property type="entry name" value="UPF0004"/>
    <property type="match status" value="1"/>
</dbReference>
<dbReference type="SUPFAM" id="SSF102114">
    <property type="entry name" value="Radical SAM enzymes"/>
    <property type="match status" value="1"/>
</dbReference>
<reference evidence="4" key="1">
    <citation type="journal article" date="2019" name="Plant J.">
        <title>Chlorella vulgaris genome assembly and annotation reveals the molecular basis for metabolic acclimation to high light conditions.</title>
        <authorList>
            <person name="Cecchin M."/>
            <person name="Marcolungo L."/>
            <person name="Rossato M."/>
            <person name="Girolomoni L."/>
            <person name="Cosentino E."/>
            <person name="Cuine S."/>
            <person name="Li-Beisson Y."/>
            <person name="Delledonne M."/>
            <person name="Ballottari M."/>
        </authorList>
    </citation>
    <scope>NUCLEOTIDE SEQUENCE</scope>
    <source>
        <strain evidence="4">211/11P</strain>
    </source>
</reference>
<dbReference type="PANTHER" id="PTHR43837:SF1">
    <property type="entry name" value="RIBOSOMAL PROTEIN US12 METHYLTHIOTRANSFERASE RIMO"/>
    <property type="match status" value="1"/>
</dbReference>
<protein>
    <recommendedName>
        <fullName evidence="3">MTTase N-terminal domain-containing protein</fullName>
    </recommendedName>
</protein>
<sequence>MRLTLASKPPGARGTVARRPAAKVRAAASVDTPSDKKQGLRVSMVSLGCPKNTVDGEVLLGDLYRNGFTITDASEEADAIVINTCGFVEDAKDESIETIIQAARMKEDGKVKRVVVTGCLAQRYSEELAAQLPEADLVMGFEKYGNLSSSLRSILDAPPQVDMEEYQQRSRVQVGDATVAFRPEWDRHRLTPRHTAYLRVAEGCSHACTFCAIPGFRGGWGSELHT</sequence>
<dbReference type="Gene3D" id="3.40.50.12160">
    <property type="entry name" value="Methylthiotransferase, N-terminal domain"/>
    <property type="match status" value="1"/>
</dbReference>
<dbReference type="Gene3D" id="3.80.30.20">
    <property type="entry name" value="tm_1862 like domain"/>
    <property type="match status" value="1"/>
</dbReference>
<feature type="compositionally biased region" description="Low complexity" evidence="2">
    <location>
        <begin position="17"/>
        <end position="30"/>
    </location>
</feature>
<dbReference type="AlphaFoldDB" id="A0A9D4TMK4"/>
<dbReference type="GO" id="GO:0051539">
    <property type="term" value="F:4 iron, 4 sulfur cluster binding"/>
    <property type="evidence" value="ECO:0007669"/>
    <property type="project" value="UniProtKB-KW"/>
</dbReference>
<accession>A0A9D4TMK4</accession>
<evidence type="ECO:0000256" key="2">
    <source>
        <dbReference type="SAM" id="MobiDB-lite"/>
    </source>
</evidence>
<dbReference type="GO" id="GO:0005829">
    <property type="term" value="C:cytosol"/>
    <property type="evidence" value="ECO:0007669"/>
    <property type="project" value="TreeGrafter"/>
</dbReference>
<dbReference type="InterPro" id="IPR038135">
    <property type="entry name" value="Methylthiotransferase_N_sf"/>
</dbReference>
<dbReference type="InterPro" id="IPR023404">
    <property type="entry name" value="rSAM_horseshoe"/>
</dbReference>
<organism evidence="4 5">
    <name type="scientific">Chlorella vulgaris</name>
    <name type="common">Green alga</name>
    <dbReference type="NCBI Taxonomy" id="3077"/>
    <lineage>
        <taxon>Eukaryota</taxon>
        <taxon>Viridiplantae</taxon>
        <taxon>Chlorophyta</taxon>
        <taxon>core chlorophytes</taxon>
        <taxon>Trebouxiophyceae</taxon>
        <taxon>Chlorellales</taxon>
        <taxon>Chlorellaceae</taxon>
        <taxon>Chlorella clade</taxon>
        <taxon>Chlorella</taxon>
    </lineage>
</organism>
<dbReference type="PANTHER" id="PTHR43837">
    <property type="entry name" value="RIBOSOMAL PROTEIN S12 METHYLTHIOTRANSFERASE RIMO"/>
    <property type="match status" value="1"/>
</dbReference>
<evidence type="ECO:0000256" key="1">
    <source>
        <dbReference type="ARBA" id="ARBA00001966"/>
    </source>
</evidence>
<dbReference type="InterPro" id="IPR020612">
    <property type="entry name" value="Methylthiotransferase_CS"/>
</dbReference>
<dbReference type="OrthoDB" id="190098at2759"/>
<dbReference type="GO" id="GO:0046872">
    <property type="term" value="F:metal ion binding"/>
    <property type="evidence" value="ECO:0007669"/>
    <property type="project" value="UniProtKB-KW"/>
</dbReference>
<dbReference type="EMBL" id="SIDB01000008">
    <property type="protein sequence ID" value="KAI3429614.1"/>
    <property type="molecule type" value="Genomic_DNA"/>
</dbReference>
<dbReference type="GO" id="GO:0035599">
    <property type="term" value="F:aspartic acid methylthiotransferase activity"/>
    <property type="evidence" value="ECO:0007669"/>
    <property type="project" value="TreeGrafter"/>
</dbReference>